<dbReference type="PATRIC" id="fig|1227493.4.peg.90"/>
<dbReference type="STRING" id="1227493.C483_00525"/>
<dbReference type="Proteomes" id="UP000011519">
    <property type="component" value="Unassembled WGS sequence"/>
</dbReference>
<evidence type="ECO:0000313" key="1">
    <source>
        <dbReference type="EMBL" id="ELY95718.1"/>
    </source>
</evidence>
<accession>M0AEF3</accession>
<sequence length="68" mass="7944">MLSYLIARDTMYQNQWLTATDSLDEPIPVPANCPQEENQEMVRKFHPNRVQARTTRLKTSKPRQSVRG</sequence>
<dbReference type="OrthoDB" id="195771at2157"/>
<keyword evidence="2" id="KW-1185">Reference proteome</keyword>
<evidence type="ECO:0000313" key="2">
    <source>
        <dbReference type="Proteomes" id="UP000011519"/>
    </source>
</evidence>
<comment type="caution">
    <text evidence="1">The sequence shown here is derived from an EMBL/GenBank/DDBJ whole genome shotgun (WGS) entry which is preliminary data.</text>
</comment>
<gene>
    <name evidence="1" type="ORF">C483_00525</name>
</gene>
<dbReference type="EMBL" id="AOIM01000006">
    <property type="protein sequence ID" value="ELY95718.1"/>
    <property type="molecule type" value="Genomic_DNA"/>
</dbReference>
<dbReference type="AlphaFoldDB" id="M0AEF3"/>
<proteinExistence type="predicted"/>
<protein>
    <submittedName>
        <fullName evidence="1">Catalase</fullName>
    </submittedName>
</protein>
<dbReference type="RefSeq" id="WP_006651385.1">
    <property type="nucleotide sequence ID" value="NZ_AOIM01000006.1"/>
</dbReference>
<organism evidence="1 2">
    <name type="scientific">Natrialba hulunbeirensis JCM 10989</name>
    <dbReference type="NCBI Taxonomy" id="1227493"/>
    <lineage>
        <taxon>Archaea</taxon>
        <taxon>Methanobacteriati</taxon>
        <taxon>Methanobacteriota</taxon>
        <taxon>Stenosarchaea group</taxon>
        <taxon>Halobacteria</taxon>
        <taxon>Halobacteriales</taxon>
        <taxon>Natrialbaceae</taxon>
        <taxon>Natrialba</taxon>
    </lineage>
</organism>
<name>M0AEF3_9EURY</name>
<reference evidence="1 2" key="1">
    <citation type="journal article" date="2014" name="PLoS Genet.">
        <title>Phylogenetically driven sequencing of extremely halophilic archaea reveals strategies for static and dynamic osmo-response.</title>
        <authorList>
            <person name="Becker E.A."/>
            <person name="Seitzer P.M."/>
            <person name="Tritt A."/>
            <person name="Larsen D."/>
            <person name="Krusor M."/>
            <person name="Yao A.I."/>
            <person name="Wu D."/>
            <person name="Madern D."/>
            <person name="Eisen J.A."/>
            <person name="Darling A.E."/>
            <person name="Facciotti M.T."/>
        </authorList>
    </citation>
    <scope>NUCLEOTIDE SEQUENCE [LARGE SCALE GENOMIC DNA]</scope>
    <source>
        <strain evidence="1 2">JCM 10989</strain>
    </source>
</reference>